<dbReference type="InterPro" id="IPR042179">
    <property type="entry name" value="KGD_C_sf"/>
</dbReference>
<dbReference type="GO" id="GO:0006096">
    <property type="term" value="P:glycolytic process"/>
    <property type="evidence" value="ECO:0007669"/>
    <property type="project" value="UniProtKB-KW"/>
</dbReference>
<dbReference type="InterPro" id="IPR011603">
    <property type="entry name" value="2oxoglutarate_DH_E1"/>
</dbReference>
<dbReference type="InterPro" id="IPR031717">
    <property type="entry name" value="ODO-1/KGD_C"/>
</dbReference>
<dbReference type="Pfam" id="PF16870">
    <property type="entry name" value="OxoGdeHyase_C"/>
    <property type="match status" value="1"/>
</dbReference>
<dbReference type="InterPro" id="IPR001017">
    <property type="entry name" value="DH_E1"/>
</dbReference>
<name>A0A077ARC6_9PROT</name>
<dbReference type="EC" id="1.2.4.2" evidence="5"/>
<dbReference type="GO" id="GO:0005829">
    <property type="term" value="C:cytosol"/>
    <property type="evidence" value="ECO:0007669"/>
    <property type="project" value="TreeGrafter"/>
</dbReference>
<dbReference type="Gene3D" id="3.40.50.970">
    <property type="match status" value="1"/>
</dbReference>
<dbReference type="GO" id="GO:0030976">
    <property type="term" value="F:thiamine pyrophosphate binding"/>
    <property type="evidence" value="ECO:0007669"/>
    <property type="project" value="InterPro"/>
</dbReference>
<dbReference type="CDD" id="cd02016">
    <property type="entry name" value="TPP_E1_OGDC_like"/>
    <property type="match status" value="1"/>
</dbReference>
<dbReference type="PANTHER" id="PTHR23152:SF4">
    <property type="entry name" value="2-OXOADIPATE DEHYDROGENASE COMPLEX COMPONENT E1"/>
    <property type="match status" value="1"/>
</dbReference>
<evidence type="ECO:0000256" key="6">
    <source>
        <dbReference type="ARBA" id="ARBA00013321"/>
    </source>
</evidence>
<dbReference type="AlphaFoldDB" id="A0A077ARC6"/>
<evidence type="ECO:0000256" key="7">
    <source>
        <dbReference type="ARBA" id="ARBA00023002"/>
    </source>
</evidence>
<comment type="function">
    <text evidence="2">E1 component of the 2-oxoglutarate dehydrogenase (OGDH) complex which catalyzes the decarboxylation of 2-oxoglutarate, the first step in the conversion of 2-oxoglutarate to succinyl-CoA and CO(2).</text>
</comment>
<reference evidence="12 13" key="1">
    <citation type="submission" date="2014-07" db="EMBL/GenBank/DDBJ databases">
        <title>Comparative genomic insights into amoeba endosymbionts belonging to the families of Holosporaceae and Candidatus Midichloriaceae within Rickettsiales.</title>
        <authorList>
            <person name="Wang Z."/>
            <person name="Wu M."/>
        </authorList>
    </citation>
    <scope>NUCLEOTIDE SEQUENCE [LARGE SCALE GENOMIC DNA]</scope>
    <source>
        <strain evidence="12">PRA3</strain>
    </source>
</reference>
<evidence type="ECO:0000313" key="13">
    <source>
        <dbReference type="Proteomes" id="UP000028926"/>
    </source>
</evidence>
<dbReference type="eggNOG" id="COG0567">
    <property type="taxonomic scope" value="Bacteria"/>
</dbReference>
<evidence type="ECO:0000256" key="2">
    <source>
        <dbReference type="ARBA" id="ARBA00003906"/>
    </source>
</evidence>
<comment type="subunit">
    <text evidence="4">Homodimer. Part of the 2-oxoglutarate dehydrogenase (OGDH) complex composed of E1 (2-oxoglutarate dehydrogenase), E2 (dihydrolipoamide succinyltransferase) and E3 (dihydrolipoamide dehydrogenase); the complex contains multiple copies of the three enzymatic components (E1, E2 and E3).</text>
</comment>
<dbReference type="Gene3D" id="1.10.287.1150">
    <property type="entry name" value="TPP helical domain"/>
    <property type="match status" value="1"/>
</dbReference>
<dbReference type="NCBIfam" id="NF006914">
    <property type="entry name" value="PRK09404.1"/>
    <property type="match status" value="1"/>
</dbReference>
<dbReference type="GO" id="GO:0045252">
    <property type="term" value="C:oxoglutarate dehydrogenase complex"/>
    <property type="evidence" value="ECO:0007669"/>
    <property type="project" value="TreeGrafter"/>
</dbReference>
<sequence>MTRTIDPESFLSGANAPYIIDLCQMYAQDPSSVDEEWRRFFDQLDPSLRAGLIQDDRPPIWGKSASRQNLTASNYSGSPVTPETIRDSIRTLMLIRSYRVRGHLNAKLDPLGLDNRLDHTELLPQSYGFTAADMQNTVFVDNVLGMETPTVQEVYDKLKAVYCNTIGIEFMHIQHPDQKSWIQERVENTSSDQRVDNEDRLEILKNLIAGDSFERFLQVKYPGVKRFGLEGGESLIPALTAMVDRLADEGVDKIVIGTAHRGRLNVLSNIFKKPNEEIFAYFQGGDVDPESFQGSGDVKYHLGYSVKREVRGRDIHLSLMPNPSHLEAVNPVVLGKVRAEQDTHGDASRRRTVAVLMHGDAAFAGQGLVAETLDLSGLKGYTTGGTIHVIINNQIGFTTSPPLSRCSPYSSDIAKSIQAPIFHVNADDPESVVWAMRLAVDFHRQFAMDVVLDLICYRRNGHNEIDEPSFTQPAMYRHINDHPSTFKIYSKKLVENGLLTDVQVKELVDDYENGLRQVFETLDEKKTRFLISKPQWLEGAWKDIKSPKLVNDEEDMVPKTGAKVEHLEKIAEVLTRVPADLKINSRLQRVLKAKQESLEAGENLDWACGEALAFGSLLMEGKRVRLSGQDVGRGTFSHRHAVWVDQETERKYLPLNNLSEDQAIFSIVDSPLAEASVLGFEYGYSLADPYALVLWEAQFGDFANGAQVIIDQFISAAEHKWQRLSGLVMLLPHGYEGQGPEHSSCRVERYLQLCAESNMRVVNCTTPANYFHALRRQIISKTRKPLIVVAPKTLLRHKLAVSKIEDMLEATTFKPVIEDTTVKKDKVNRVILCSGKVYYELYQEREAQHLDDVALIRLEQYYPLPEKHLIETLKPYASRAEFIWCQEEPENMGAWFFLDRRLERLLEGMEARSTRFKYAGRVEAASPATGNASRHESEQKALVHQALGVRGTQLKEVS</sequence>
<accession>A0A077ARC6</accession>
<dbReference type="Pfam" id="PF02779">
    <property type="entry name" value="Transket_pyr"/>
    <property type="match status" value="1"/>
</dbReference>
<keyword evidence="8" id="KW-0786">Thiamine pyrophosphate</keyword>
<dbReference type="Pfam" id="PF00676">
    <property type="entry name" value="E1_dh"/>
    <property type="match status" value="1"/>
</dbReference>
<feature type="domain" description="Transketolase-like pyrimidine-binding" evidence="11">
    <location>
        <begin position="604"/>
        <end position="797"/>
    </location>
</feature>
<evidence type="ECO:0000256" key="5">
    <source>
        <dbReference type="ARBA" id="ARBA00012280"/>
    </source>
</evidence>
<comment type="similarity">
    <text evidence="3">Belongs to the alpha-ketoglutarate dehydrogenase family.</text>
</comment>
<organism evidence="12 13">
    <name type="scientific">Candidatus Odyssella acanthamoebae</name>
    <dbReference type="NCBI Taxonomy" id="91604"/>
    <lineage>
        <taxon>Bacteria</taxon>
        <taxon>Pseudomonadati</taxon>
        <taxon>Pseudomonadota</taxon>
        <taxon>Alphaproteobacteria</taxon>
        <taxon>Holosporales</taxon>
        <taxon>Candidatus Paracaedibacteraceae</taxon>
        <taxon>Candidatus Odyssella</taxon>
    </lineage>
</organism>
<dbReference type="PANTHER" id="PTHR23152">
    <property type="entry name" value="2-OXOGLUTARATE DEHYDROGENASE"/>
    <property type="match status" value="1"/>
</dbReference>
<keyword evidence="9" id="KW-0324">Glycolysis</keyword>
<keyword evidence="7 12" id="KW-0560">Oxidoreductase</keyword>
<evidence type="ECO:0000256" key="4">
    <source>
        <dbReference type="ARBA" id="ARBA00011301"/>
    </source>
</evidence>
<dbReference type="KEGG" id="paca:ID47_01810"/>
<proteinExistence type="inferred from homology"/>
<dbReference type="SMART" id="SM00861">
    <property type="entry name" value="Transket_pyr"/>
    <property type="match status" value="1"/>
</dbReference>
<evidence type="ECO:0000256" key="3">
    <source>
        <dbReference type="ARBA" id="ARBA00006936"/>
    </source>
</evidence>
<dbReference type="Pfam" id="PF16078">
    <property type="entry name" value="2-oxogl_dehyd_N"/>
    <property type="match status" value="1"/>
</dbReference>
<evidence type="ECO:0000256" key="9">
    <source>
        <dbReference type="ARBA" id="ARBA00023152"/>
    </source>
</evidence>
<dbReference type="Gene3D" id="3.40.50.11610">
    <property type="entry name" value="Multifunctional 2-oxoglutarate metabolism enzyme, C-terminal domain"/>
    <property type="match status" value="1"/>
</dbReference>
<evidence type="ECO:0000256" key="8">
    <source>
        <dbReference type="ARBA" id="ARBA00023052"/>
    </source>
</evidence>
<dbReference type="Proteomes" id="UP000028926">
    <property type="component" value="Chromosome"/>
</dbReference>
<dbReference type="EMBL" id="CP008941">
    <property type="protein sequence ID" value="AIK95742.1"/>
    <property type="molecule type" value="Genomic_DNA"/>
</dbReference>
<dbReference type="HOGENOM" id="CLU_004709_1_0_5"/>
<dbReference type="STRING" id="91604.ID47_01810"/>
<dbReference type="InterPro" id="IPR029061">
    <property type="entry name" value="THDP-binding"/>
</dbReference>
<keyword evidence="13" id="KW-1185">Reference proteome</keyword>
<dbReference type="InterPro" id="IPR032106">
    <property type="entry name" value="2-oxogl_dehyd_N"/>
</dbReference>
<comment type="cofactor">
    <cofactor evidence="1">
        <name>thiamine diphosphate</name>
        <dbReference type="ChEBI" id="CHEBI:58937"/>
    </cofactor>
</comment>
<dbReference type="NCBIfam" id="TIGR00239">
    <property type="entry name" value="2oxo_dh_E1"/>
    <property type="match status" value="1"/>
</dbReference>
<dbReference type="RefSeq" id="WP_038463124.1">
    <property type="nucleotide sequence ID" value="NZ_CP008941.1"/>
</dbReference>
<dbReference type="PIRSF" id="PIRSF000157">
    <property type="entry name" value="Oxoglu_dh_E1"/>
    <property type="match status" value="1"/>
</dbReference>
<evidence type="ECO:0000313" key="12">
    <source>
        <dbReference type="EMBL" id="AIK95742.1"/>
    </source>
</evidence>
<dbReference type="GO" id="GO:0004591">
    <property type="term" value="F:oxoglutarate dehydrogenase (succinyl-transferring) activity"/>
    <property type="evidence" value="ECO:0007669"/>
    <property type="project" value="UniProtKB-EC"/>
</dbReference>
<dbReference type="GO" id="GO:0006099">
    <property type="term" value="P:tricarboxylic acid cycle"/>
    <property type="evidence" value="ECO:0007669"/>
    <property type="project" value="TreeGrafter"/>
</dbReference>
<evidence type="ECO:0000259" key="11">
    <source>
        <dbReference type="SMART" id="SM00861"/>
    </source>
</evidence>
<evidence type="ECO:0000256" key="10">
    <source>
        <dbReference type="ARBA" id="ARBA00030680"/>
    </source>
</evidence>
<dbReference type="NCBIfam" id="NF008907">
    <property type="entry name" value="PRK12270.1"/>
    <property type="match status" value="1"/>
</dbReference>
<dbReference type="SUPFAM" id="SSF52518">
    <property type="entry name" value="Thiamin diphosphate-binding fold (THDP-binding)"/>
    <property type="match status" value="2"/>
</dbReference>
<gene>
    <name evidence="12" type="primary">sucA</name>
    <name evidence="12" type="ORF">ID47_01810</name>
</gene>
<evidence type="ECO:0000256" key="1">
    <source>
        <dbReference type="ARBA" id="ARBA00001964"/>
    </source>
</evidence>
<dbReference type="Gene3D" id="3.40.50.12470">
    <property type="match status" value="1"/>
</dbReference>
<protein>
    <recommendedName>
        <fullName evidence="6">2-oxoglutarate dehydrogenase E1 component</fullName>
        <ecNumber evidence="5">1.2.4.2</ecNumber>
    </recommendedName>
    <alternativeName>
        <fullName evidence="10">Alpha-ketoglutarate dehydrogenase</fullName>
    </alternativeName>
</protein>
<dbReference type="OrthoDB" id="9759785at2"/>
<dbReference type="InterPro" id="IPR005475">
    <property type="entry name" value="Transketolase-like_Pyr-bd"/>
</dbReference>